<protein>
    <submittedName>
        <fullName evidence="2">Uncharacterized protein</fullName>
    </submittedName>
</protein>
<feature type="region of interest" description="Disordered" evidence="1">
    <location>
        <begin position="23"/>
        <end position="73"/>
    </location>
</feature>
<accession>A0AAE0KWT7</accession>
<dbReference type="EMBL" id="LGRX02015168">
    <property type="protein sequence ID" value="KAK3263673.1"/>
    <property type="molecule type" value="Genomic_DNA"/>
</dbReference>
<dbReference type="Proteomes" id="UP001190700">
    <property type="component" value="Unassembled WGS sequence"/>
</dbReference>
<keyword evidence="3" id="KW-1185">Reference proteome</keyword>
<evidence type="ECO:0000256" key="1">
    <source>
        <dbReference type="SAM" id="MobiDB-lite"/>
    </source>
</evidence>
<evidence type="ECO:0000313" key="2">
    <source>
        <dbReference type="EMBL" id="KAK3263673.1"/>
    </source>
</evidence>
<name>A0AAE0KWT7_9CHLO</name>
<feature type="compositionally biased region" description="Low complexity" evidence="1">
    <location>
        <begin position="132"/>
        <end position="141"/>
    </location>
</feature>
<dbReference type="AlphaFoldDB" id="A0AAE0KWT7"/>
<feature type="compositionally biased region" description="Basic and acidic residues" evidence="1">
    <location>
        <begin position="56"/>
        <end position="68"/>
    </location>
</feature>
<feature type="non-terminal residue" evidence="2">
    <location>
        <position position="1"/>
    </location>
</feature>
<sequence>AQTQQDTFVRRLDDGDVDEEFRLSKKATKKDTQNTLAATAGPSSESQTAARAPEGQPRKVAETSRSDVRNVSFGVKSRPLKVAMIKPKKPAAASTDTSGAIASAAEKKIAVANEDKPGSDDGGGGLGGLLGAYGSDSDGSN</sequence>
<evidence type="ECO:0000313" key="3">
    <source>
        <dbReference type="Proteomes" id="UP001190700"/>
    </source>
</evidence>
<feature type="compositionally biased region" description="Polar residues" evidence="1">
    <location>
        <begin position="33"/>
        <end position="49"/>
    </location>
</feature>
<organism evidence="2 3">
    <name type="scientific">Cymbomonas tetramitiformis</name>
    <dbReference type="NCBI Taxonomy" id="36881"/>
    <lineage>
        <taxon>Eukaryota</taxon>
        <taxon>Viridiplantae</taxon>
        <taxon>Chlorophyta</taxon>
        <taxon>Pyramimonadophyceae</taxon>
        <taxon>Pyramimonadales</taxon>
        <taxon>Pyramimonadaceae</taxon>
        <taxon>Cymbomonas</taxon>
    </lineage>
</organism>
<gene>
    <name evidence="2" type="ORF">CYMTET_27533</name>
</gene>
<reference evidence="2 3" key="1">
    <citation type="journal article" date="2015" name="Genome Biol. Evol.">
        <title>Comparative Genomics of a Bacterivorous Green Alga Reveals Evolutionary Causalities and Consequences of Phago-Mixotrophic Mode of Nutrition.</title>
        <authorList>
            <person name="Burns J.A."/>
            <person name="Paasch A."/>
            <person name="Narechania A."/>
            <person name="Kim E."/>
        </authorList>
    </citation>
    <scope>NUCLEOTIDE SEQUENCE [LARGE SCALE GENOMIC DNA]</scope>
    <source>
        <strain evidence="2 3">PLY_AMNH</strain>
    </source>
</reference>
<comment type="caution">
    <text evidence="2">The sequence shown here is derived from an EMBL/GenBank/DDBJ whole genome shotgun (WGS) entry which is preliminary data.</text>
</comment>
<feature type="compositionally biased region" description="Gly residues" evidence="1">
    <location>
        <begin position="120"/>
        <end position="131"/>
    </location>
</feature>
<proteinExistence type="predicted"/>
<feature type="region of interest" description="Disordered" evidence="1">
    <location>
        <begin position="111"/>
        <end position="141"/>
    </location>
</feature>